<comment type="caution">
    <text evidence="1">The sequence shown here is derived from an EMBL/GenBank/DDBJ whole genome shotgun (WGS) entry which is preliminary data.</text>
</comment>
<name>A0AAJ0UHT1_HALSE</name>
<dbReference type="Proteomes" id="UP001296967">
    <property type="component" value="Unassembled WGS sequence"/>
</dbReference>
<keyword evidence="2" id="KW-1185">Reference proteome</keyword>
<accession>A0AAJ0UHT1</accession>
<dbReference type="AlphaFoldDB" id="A0AAJ0UHT1"/>
<gene>
    <name evidence="1" type="ORF">CCR82_09625</name>
</gene>
<reference evidence="1" key="2">
    <citation type="journal article" date="2020" name="Microorganisms">
        <title>Osmotic Adaptation and Compatible Solute Biosynthesis of Phototrophic Bacteria as Revealed from Genome Analyses.</title>
        <authorList>
            <person name="Imhoff J.F."/>
            <person name="Rahn T."/>
            <person name="Kunzel S."/>
            <person name="Keller A."/>
            <person name="Neulinger S.C."/>
        </authorList>
    </citation>
    <scope>NUCLEOTIDE SEQUENCE</scope>
    <source>
        <strain evidence="1">DSM 4395</strain>
    </source>
</reference>
<proteinExistence type="predicted"/>
<dbReference type="EMBL" id="NHSF01000057">
    <property type="protein sequence ID" value="MBK5930772.1"/>
    <property type="molecule type" value="Genomic_DNA"/>
</dbReference>
<reference evidence="1" key="1">
    <citation type="submission" date="2017-05" db="EMBL/GenBank/DDBJ databases">
        <authorList>
            <person name="Imhoff J.F."/>
            <person name="Rahn T."/>
            <person name="Kuenzel S."/>
            <person name="Neulinger S.C."/>
        </authorList>
    </citation>
    <scope>NUCLEOTIDE SEQUENCE</scope>
    <source>
        <strain evidence="1">DSM 4395</strain>
    </source>
</reference>
<evidence type="ECO:0000313" key="1">
    <source>
        <dbReference type="EMBL" id="MBK5930772.1"/>
    </source>
</evidence>
<protein>
    <submittedName>
        <fullName evidence="1">Uncharacterized protein</fullName>
    </submittedName>
</protein>
<sequence>MNASDSRQCDQGCVGKIRRQILVLLERCADLWQLKSAEFMEYDAITLQPRQKCNLASGVKEETGFGDDRPD</sequence>
<evidence type="ECO:0000313" key="2">
    <source>
        <dbReference type="Proteomes" id="UP001296967"/>
    </source>
</evidence>
<organism evidence="1 2">
    <name type="scientific">Halochromatium salexigens</name>
    <name type="common">Chromatium salexigens</name>
    <dbReference type="NCBI Taxonomy" id="49447"/>
    <lineage>
        <taxon>Bacteria</taxon>
        <taxon>Pseudomonadati</taxon>
        <taxon>Pseudomonadota</taxon>
        <taxon>Gammaproteobacteria</taxon>
        <taxon>Chromatiales</taxon>
        <taxon>Chromatiaceae</taxon>
        <taxon>Halochromatium</taxon>
    </lineage>
</organism>